<dbReference type="InterPro" id="IPR050486">
    <property type="entry name" value="Mannose-1P_guanyltransferase"/>
</dbReference>
<sequence>MRAILLAAGYGTRLRPLTNTIPKCLVPIKGRPLLGIWLEQLTQVGIGPFLVNTHYLSEQVQGFVSNSPYRDQVKLVHEPTLLGTAGTLMANLDFFQGKDGMLIHADNYCLANFQEFAEAHRKRPAECVMTMMTFRSDQPSKCGIVDIDENCVVTGFYEKVSSPPGNLANGAVYILSAAMLRELSLEFSTVKDFSNEVLPHFIGRIFTYETLDVFIDIGTPEAYRRVIHV</sequence>
<dbReference type="RefSeq" id="WP_085726765.1">
    <property type="nucleotide sequence ID" value="NZ_NBYN01000004.1"/>
</dbReference>
<reference evidence="3" key="1">
    <citation type="submission" date="2017-04" db="EMBL/GenBank/DDBJ databases">
        <authorList>
            <person name="Abreu V.A."/>
            <person name="Popin R.V."/>
            <person name="Rigonato J."/>
            <person name="Andreote A.P."/>
            <person name="Schaker P.C."/>
            <person name="Hoff-Risseti C."/>
            <person name="Alvarenga D.O."/>
            <person name="Varani A.M."/>
            <person name="Fiore M.F."/>
        </authorList>
    </citation>
    <scope>NUCLEOTIDE SEQUENCE [LARGE SCALE GENOMIC DNA]</scope>
    <source>
        <strain evidence="3">CENA303</strain>
    </source>
</reference>
<dbReference type="InterPro" id="IPR005835">
    <property type="entry name" value="NTP_transferase_dom"/>
</dbReference>
<evidence type="ECO:0000313" key="3">
    <source>
        <dbReference type="Proteomes" id="UP000192997"/>
    </source>
</evidence>
<gene>
    <name evidence="2" type="ORF">B7O87_01060</name>
</gene>
<dbReference type="EMBL" id="NBYN01000004">
    <property type="protein sequence ID" value="OSO97098.1"/>
    <property type="molecule type" value="Genomic_DNA"/>
</dbReference>
<dbReference type="InterPro" id="IPR029044">
    <property type="entry name" value="Nucleotide-diphossugar_trans"/>
</dbReference>
<organism evidence="2 3">
    <name type="scientific">Cylindrospermopsis raciborskii CENA303</name>
    <dbReference type="NCBI Taxonomy" id="1170769"/>
    <lineage>
        <taxon>Bacteria</taxon>
        <taxon>Bacillati</taxon>
        <taxon>Cyanobacteriota</taxon>
        <taxon>Cyanophyceae</taxon>
        <taxon>Nostocales</taxon>
        <taxon>Aphanizomenonaceae</taxon>
        <taxon>Cylindrospermopsis</taxon>
    </lineage>
</organism>
<dbReference type="Proteomes" id="UP000192997">
    <property type="component" value="Unassembled WGS sequence"/>
</dbReference>
<evidence type="ECO:0000259" key="1">
    <source>
        <dbReference type="Pfam" id="PF00483"/>
    </source>
</evidence>
<dbReference type="PANTHER" id="PTHR22572">
    <property type="entry name" value="SUGAR-1-PHOSPHATE GUANYL TRANSFERASE"/>
    <property type="match status" value="1"/>
</dbReference>
<name>A0A1X4GIZ1_9CYAN</name>
<dbReference type="AlphaFoldDB" id="A0A1X4GIZ1"/>
<dbReference type="Gene3D" id="3.90.550.10">
    <property type="entry name" value="Spore Coat Polysaccharide Biosynthesis Protein SpsA, Chain A"/>
    <property type="match status" value="1"/>
</dbReference>
<dbReference type="SUPFAM" id="SSF53448">
    <property type="entry name" value="Nucleotide-diphospho-sugar transferases"/>
    <property type="match status" value="1"/>
</dbReference>
<dbReference type="CDD" id="cd04181">
    <property type="entry name" value="NTP_transferase"/>
    <property type="match status" value="1"/>
</dbReference>
<comment type="caution">
    <text evidence="2">The sequence shown here is derived from an EMBL/GenBank/DDBJ whole genome shotgun (WGS) entry which is preliminary data.</text>
</comment>
<dbReference type="GO" id="GO:0016740">
    <property type="term" value="F:transferase activity"/>
    <property type="evidence" value="ECO:0007669"/>
    <property type="project" value="UniProtKB-KW"/>
</dbReference>
<accession>A0A1X4GIZ1</accession>
<dbReference type="Pfam" id="PF00483">
    <property type="entry name" value="NTP_transferase"/>
    <property type="match status" value="1"/>
</dbReference>
<protein>
    <submittedName>
        <fullName evidence="2">Nucleotidyl transferase</fullName>
    </submittedName>
</protein>
<keyword evidence="2" id="KW-0808">Transferase</keyword>
<evidence type="ECO:0000313" key="2">
    <source>
        <dbReference type="EMBL" id="OSO97098.1"/>
    </source>
</evidence>
<feature type="domain" description="Nucleotidyl transferase" evidence="1">
    <location>
        <begin position="3"/>
        <end position="226"/>
    </location>
</feature>
<proteinExistence type="predicted"/>